<evidence type="ECO:0000259" key="1">
    <source>
        <dbReference type="Pfam" id="PF14490"/>
    </source>
</evidence>
<dbReference type="SUPFAM" id="SSF47781">
    <property type="entry name" value="RuvA domain 2-like"/>
    <property type="match status" value="1"/>
</dbReference>
<protein>
    <submittedName>
        <fullName evidence="3">Uncharacterized protein</fullName>
    </submittedName>
</protein>
<proteinExistence type="predicted"/>
<dbReference type="InterPro" id="IPR055446">
    <property type="entry name" value="RecD2_N_OB"/>
</dbReference>
<feature type="domain" description="ATP-dependent RecD2 DNA helicase OB-fold" evidence="2">
    <location>
        <begin position="24"/>
        <end position="91"/>
    </location>
</feature>
<comment type="caution">
    <text evidence="3">The sequence shown here is derived from an EMBL/GenBank/DDBJ whole genome shotgun (WGS) entry which is preliminary data.</text>
</comment>
<sequence length="261" mass="30012">MATDKSLRKGINFMNGTELLEREQGIIKVIKYKKDNFMIGILQKQNGEDITFKGNIFGIEKNEEIIFKGKWTEHIKYGKQFEVTKWERPIPKTKEKIISYLSSPFIKGCGEKQAIRIVNELGENAIEIIMKEKEEALLGIKGIGKKKAITIAHSVVQTYELQNIVSELSEYGIDPEFVIKVYKKKGAETLELLKRNPYELTKMKLISFPKVDEAEKKLVLIGQQAAMNIAIDNNKIVQRNTQLKERLDLMLIENKKKLLNI</sequence>
<dbReference type="EMBL" id="WJEE01000012">
    <property type="protein sequence ID" value="MRI66137.1"/>
    <property type="molecule type" value="Genomic_DNA"/>
</dbReference>
<dbReference type="InterPro" id="IPR010994">
    <property type="entry name" value="RuvA_2-like"/>
</dbReference>
<dbReference type="Gene3D" id="1.10.150.20">
    <property type="entry name" value="5' to 3' exonuclease, C-terminal subdomain"/>
    <property type="match status" value="1"/>
</dbReference>
<keyword evidence="4" id="KW-1185">Reference proteome</keyword>
<accession>A0A6N7QVI6</accession>
<dbReference type="Pfam" id="PF14490">
    <property type="entry name" value="HHH_RecD2"/>
    <property type="match status" value="1"/>
</dbReference>
<organism evidence="3 4">
    <name type="scientific">Gracilibacillus thailandensis</name>
    <dbReference type="NCBI Taxonomy" id="563735"/>
    <lineage>
        <taxon>Bacteria</taxon>
        <taxon>Bacillati</taxon>
        <taxon>Bacillota</taxon>
        <taxon>Bacilli</taxon>
        <taxon>Bacillales</taxon>
        <taxon>Bacillaceae</taxon>
        <taxon>Gracilibacillus</taxon>
    </lineage>
</organism>
<feature type="domain" description="ATP-dependent RecD2 DNA helicase-like helix-hairpin-helix" evidence="1">
    <location>
        <begin position="159"/>
        <end position="218"/>
    </location>
</feature>
<dbReference type="Proteomes" id="UP000435187">
    <property type="component" value="Unassembled WGS sequence"/>
</dbReference>
<gene>
    <name evidence="3" type="ORF">GH885_07230</name>
</gene>
<dbReference type="AlphaFoldDB" id="A0A6N7QVI6"/>
<dbReference type="InterPro" id="IPR029493">
    <property type="entry name" value="RecD2-like_HHH"/>
</dbReference>
<name>A0A6N7QVI6_9BACI</name>
<reference evidence="3 4" key="1">
    <citation type="submission" date="2019-10" db="EMBL/GenBank/DDBJ databases">
        <title>Gracilibacillus salitolerans sp. nov., a moderate halophile isolated from a saline soil in northwest China.</title>
        <authorList>
            <person name="Gan L."/>
        </authorList>
    </citation>
    <scope>NUCLEOTIDE SEQUENCE [LARGE SCALE GENOMIC DNA]</scope>
    <source>
        <strain evidence="3 4">TP2-8</strain>
    </source>
</reference>
<evidence type="ECO:0000313" key="3">
    <source>
        <dbReference type="EMBL" id="MRI66137.1"/>
    </source>
</evidence>
<dbReference type="Pfam" id="PF23139">
    <property type="entry name" value="OB_YrrC"/>
    <property type="match status" value="1"/>
</dbReference>
<evidence type="ECO:0000259" key="2">
    <source>
        <dbReference type="Pfam" id="PF23139"/>
    </source>
</evidence>
<evidence type="ECO:0000313" key="4">
    <source>
        <dbReference type="Proteomes" id="UP000435187"/>
    </source>
</evidence>